<evidence type="ECO:0000313" key="2">
    <source>
        <dbReference type="Proteomes" id="UP000000305"/>
    </source>
</evidence>
<dbReference type="AlphaFoldDB" id="E9HSQ6"/>
<accession>E9HSQ6</accession>
<proteinExistence type="predicted"/>
<name>E9HSQ6_DAPPU</name>
<sequence length="136" mass="14695">MMAAIRTITAKQHKTGSLTALMTADGKLESDPGKLTRMMASYLIKLDPPSKAEHLTTIEYVEKETTERSVSNEETPSQISLAEQTRALDGLKKKSAAGVDQISCELIAIAYPAIKHRLLNILNAGLTNIGSQADGR</sequence>
<organism evidence="1 2">
    <name type="scientific">Daphnia pulex</name>
    <name type="common">Water flea</name>
    <dbReference type="NCBI Taxonomy" id="6669"/>
    <lineage>
        <taxon>Eukaryota</taxon>
        <taxon>Metazoa</taxon>
        <taxon>Ecdysozoa</taxon>
        <taxon>Arthropoda</taxon>
        <taxon>Crustacea</taxon>
        <taxon>Branchiopoda</taxon>
        <taxon>Diplostraca</taxon>
        <taxon>Cladocera</taxon>
        <taxon>Anomopoda</taxon>
        <taxon>Daphniidae</taxon>
        <taxon>Daphnia</taxon>
    </lineage>
</organism>
<dbReference type="Proteomes" id="UP000000305">
    <property type="component" value="Unassembled WGS sequence"/>
</dbReference>
<dbReference type="HOGENOM" id="CLU_1877517_0_0_1"/>
<dbReference type="InParanoid" id="E9HSQ6"/>
<reference evidence="1 2" key="1">
    <citation type="journal article" date="2011" name="Science">
        <title>The ecoresponsive genome of Daphnia pulex.</title>
        <authorList>
            <person name="Colbourne J.K."/>
            <person name="Pfrender M.E."/>
            <person name="Gilbert D."/>
            <person name="Thomas W.K."/>
            <person name="Tucker A."/>
            <person name="Oakley T.H."/>
            <person name="Tokishita S."/>
            <person name="Aerts A."/>
            <person name="Arnold G.J."/>
            <person name="Basu M.K."/>
            <person name="Bauer D.J."/>
            <person name="Caceres C.E."/>
            <person name="Carmel L."/>
            <person name="Casola C."/>
            <person name="Choi J.H."/>
            <person name="Detter J.C."/>
            <person name="Dong Q."/>
            <person name="Dusheyko S."/>
            <person name="Eads B.D."/>
            <person name="Frohlich T."/>
            <person name="Geiler-Samerotte K.A."/>
            <person name="Gerlach D."/>
            <person name="Hatcher P."/>
            <person name="Jogdeo S."/>
            <person name="Krijgsveld J."/>
            <person name="Kriventseva E.V."/>
            <person name="Kultz D."/>
            <person name="Laforsch C."/>
            <person name="Lindquist E."/>
            <person name="Lopez J."/>
            <person name="Manak J.R."/>
            <person name="Muller J."/>
            <person name="Pangilinan J."/>
            <person name="Patwardhan R.P."/>
            <person name="Pitluck S."/>
            <person name="Pritham E.J."/>
            <person name="Rechtsteiner A."/>
            <person name="Rho M."/>
            <person name="Rogozin I.B."/>
            <person name="Sakarya O."/>
            <person name="Salamov A."/>
            <person name="Schaack S."/>
            <person name="Shapiro H."/>
            <person name="Shiga Y."/>
            <person name="Skalitzky C."/>
            <person name="Smith Z."/>
            <person name="Souvorov A."/>
            <person name="Sung W."/>
            <person name="Tang Z."/>
            <person name="Tsuchiya D."/>
            <person name="Tu H."/>
            <person name="Vos H."/>
            <person name="Wang M."/>
            <person name="Wolf Y.I."/>
            <person name="Yamagata H."/>
            <person name="Yamada T."/>
            <person name="Ye Y."/>
            <person name="Shaw J.R."/>
            <person name="Andrews J."/>
            <person name="Crease T.J."/>
            <person name="Tang H."/>
            <person name="Lucas S.M."/>
            <person name="Robertson H.M."/>
            <person name="Bork P."/>
            <person name="Koonin E.V."/>
            <person name="Zdobnov E.M."/>
            <person name="Grigoriev I.V."/>
            <person name="Lynch M."/>
            <person name="Boore J.L."/>
        </authorList>
    </citation>
    <scope>NUCLEOTIDE SEQUENCE [LARGE SCALE GENOMIC DNA]</scope>
</reference>
<keyword evidence="2" id="KW-1185">Reference proteome</keyword>
<dbReference type="KEGG" id="dpx:DAPPUDRAFT_265013"/>
<evidence type="ECO:0000313" key="1">
    <source>
        <dbReference type="EMBL" id="EFX65224.1"/>
    </source>
</evidence>
<gene>
    <name evidence="1" type="ORF">DAPPUDRAFT_265013</name>
</gene>
<dbReference type="EMBL" id="GL732756">
    <property type="protein sequence ID" value="EFX65224.1"/>
    <property type="molecule type" value="Genomic_DNA"/>
</dbReference>
<protein>
    <submittedName>
        <fullName evidence="1">Uncharacterized protein</fullName>
    </submittedName>
</protein>